<accession>A0AA35RY05</accession>
<evidence type="ECO:0000313" key="2">
    <source>
        <dbReference type="Proteomes" id="UP001174909"/>
    </source>
</evidence>
<organism evidence="1 2">
    <name type="scientific">Geodia barretti</name>
    <name type="common">Barrett's horny sponge</name>
    <dbReference type="NCBI Taxonomy" id="519541"/>
    <lineage>
        <taxon>Eukaryota</taxon>
        <taxon>Metazoa</taxon>
        <taxon>Porifera</taxon>
        <taxon>Demospongiae</taxon>
        <taxon>Heteroscleromorpha</taxon>
        <taxon>Tetractinellida</taxon>
        <taxon>Astrophorina</taxon>
        <taxon>Geodiidae</taxon>
        <taxon>Geodia</taxon>
    </lineage>
</organism>
<reference evidence="1" key="1">
    <citation type="submission" date="2023-03" db="EMBL/GenBank/DDBJ databases">
        <authorList>
            <person name="Steffen K."/>
            <person name="Cardenas P."/>
        </authorList>
    </citation>
    <scope>NUCLEOTIDE SEQUENCE</scope>
</reference>
<keyword evidence="2" id="KW-1185">Reference proteome</keyword>
<name>A0AA35RY05_GEOBA</name>
<evidence type="ECO:0008006" key="3">
    <source>
        <dbReference type="Google" id="ProtNLM"/>
    </source>
</evidence>
<dbReference type="AlphaFoldDB" id="A0AA35RY05"/>
<dbReference type="Proteomes" id="UP001174909">
    <property type="component" value="Unassembled WGS sequence"/>
</dbReference>
<dbReference type="EMBL" id="CASHTH010001721">
    <property type="protein sequence ID" value="CAI8019008.1"/>
    <property type="molecule type" value="Genomic_DNA"/>
</dbReference>
<gene>
    <name evidence="1" type="ORF">GBAR_LOCUS11466</name>
</gene>
<protein>
    <recommendedName>
        <fullName evidence="3">Alpha/beta hydrolase</fullName>
    </recommendedName>
</protein>
<evidence type="ECO:0000313" key="1">
    <source>
        <dbReference type="EMBL" id="CAI8019008.1"/>
    </source>
</evidence>
<proteinExistence type="predicted"/>
<dbReference type="SUPFAM" id="SSF53474">
    <property type="entry name" value="alpha/beta-Hydrolases"/>
    <property type="match status" value="1"/>
</dbReference>
<comment type="caution">
    <text evidence="1">The sequence shown here is derived from an EMBL/GenBank/DDBJ whole genome shotgun (WGS) entry which is preliminary data.</text>
</comment>
<sequence>MDVVDAVLQRQTVTHRGGPVDFEIPVSAYPCNSGRLLLISPGSGELKDGRHDRWRKLALHLQELGLCATVTYNAPRPDFEVQLEWEAYSYRGASWNRILIESVCHVAEWALDRSTGLCGSEAPAICMAGFSSGGSAVGAVAYRYPLVEQLLLLSSYDSVGDPFYEGISLFTGDIFMGYGSQDPPAGMLAYVISVGPLSARSMVGRPVPDCDHRFSGADNSRALVKAVYWALGHDDSFPNPAGAPQLYE</sequence>
<dbReference type="InterPro" id="IPR029058">
    <property type="entry name" value="AB_hydrolase_fold"/>
</dbReference>
<dbReference type="Gene3D" id="3.40.50.1820">
    <property type="entry name" value="alpha/beta hydrolase"/>
    <property type="match status" value="1"/>
</dbReference>